<dbReference type="Gene3D" id="3.30.160.60">
    <property type="entry name" value="Classic Zinc Finger"/>
    <property type="match status" value="1"/>
</dbReference>
<evidence type="ECO:0000256" key="4">
    <source>
        <dbReference type="ARBA" id="ARBA00022771"/>
    </source>
</evidence>
<dbReference type="SMART" id="SM00910">
    <property type="entry name" value="HIRAN"/>
    <property type="match status" value="1"/>
</dbReference>
<reference evidence="14" key="1">
    <citation type="journal article" date="2021" name="J. Hered.">
        <title>Genome Assembly of Salicaceae Populus deltoides (Eastern Cottonwood) I-69 Based on Nanopore Sequencing and Hi-C Technologies.</title>
        <authorList>
            <person name="Bai S."/>
            <person name="Wu H."/>
            <person name="Zhang J."/>
            <person name="Pan Z."/>
            <person name="Zhao W."/>
            <person name="Li Z."/>
            <person name="Tong C."/>
        </authorList>
    </citation>
    <scope>NUCLEOTIDE SEQUENCE</scope>
    <source>
        <tissue evidence="14">Leaf</tissue>
    </source>
</reference>
<dbReference type="GO" id="GO:0005634">
    <property type="term" value="C:nucleus"/>
    <property type="evidence" value="ECO:0007669"/>
    <property type="project" value="UniProtKB-SubCell"/>
</dbReference>
<dbReference type="InterPro" id="IPR006642">
    <property type="entry name" value="Rad18_UBZ4"/>
</dbReference>
<dbReference type="InterPro" id="IPR014883">
    <property type="entry name" value="VRR_NUC"/>
</dbReference>
<keyword evidence="3 9" id="KW-0227">DNA damage</keyword>
<dbReference type="Pfam" id="PF21315">
    <property type="entry name" value="FAN1_HTH"/>
    <property type="match status" value="1"/>
</dbReference>
<dbReference type="Gene3D" id="3.30.70.2330">
    <property type="match status" value="1"/>
</dbReference>
<gene>
    <name evidence="14" type="ORF">H0E87_005627</name>
</gene>
<dbReference type="Pfam" id="PF21170">
    <property type="entry name" value="FAN1_TPR"/>
    <property type="match status" value="1"/>
</dbReference>
<dbReference type="EMBL" id="JACEGQ020000002">
    <property type="protein sequence ID" value="KAH8517780.1"/>
    <property type="molecule type" value="Genomic_DNA"/>
</dbReference>
<feature type="domain" description="VRR-NUC" evidence="13">
    <location>
        <begin position="910"/>
        <end position="1026"/>
    </location>
</feature>
<evidence type="ECO:0000256" key="1">
    <source>
        <dbReference type="ARBA" id="ARBA00022722"/>
    </source>
</evidence>
<dbReference type="CDD" id="cd22326">
    <property type="entry name" value="FAN1-like"/>
    <property type="match status" value="1"/>
</dbReference>
<comment type="catalytic activity">
    <reaction evidence="9">
        <text>Hydrolytically removes 5'-nucleotides successively from the 3'-hydroxy termini of 3'-hydroxy-terminated oligonucleotides.</text>
        <dbReference type="EC" id="3.1.4.1"/>
    </reaction>
</comment>
<dbReference type="InterPro" id="IPR033315">
    <property type="entry name" value="Fan1-like"/>
</dbReference>
<dbReference type="GO" id="GO:0008270">
    <property type="term" value="F:zinc ion binding"/>
    <property type="evidence" value="ECO:0007669"/>
    <property type="project" value="UniProtKB-KW"/>
</dbReference>
<dbReference type="InterPro" id="IPR014905">
    <property type="entry name" value="HIRAN"/>
</dbReference>
<dbReference type="InterPro" id="IPR049132">
    <property type="entry name" value="FAN1-like_euk"/>
</dbReference>
<keyword evidence="1 9" id="KW-0540">Nuclease</keyword>
<evidence type="ECO:0000256" key="8">
    <source>
        <dbReference type="ARBA" id="ARBA00023204"/>
    </source>
</evidence>
<evidence type="ECO:0000256" key="2">
    <source>
        <dbReference type="ARBA" id="ARBA00022723"/>
    </source>
</evidence>
<dbReference type="AlphaFoldDB" id="A0A8T2ZKD0"/>
<dbReference type="Proteomes" id="UP000807159">
    <property type="component" value="Chromosome 2"/>
</dbReference>
<evidence type="ECO:0000259" key="12">
    <source>
        <dbReference type="SMART" id="SM00910"/>
    </source>
</evidence>
<dbReference type="GO" id="GO:0016818">
    <property type="term" value="F:hydrolase activity, acting on acid anhydrides, in phosphorus-containing anhydrides"/>
    <property type="evidence" value="ECO:0007669"/>
    <property type="project" value="InterPro"/>
</dbReference>
<dbReference type="EC" id="3.1.4.1" evidence="9"/>
<dbReference type="GO" id="GO:0008409">
    <property type="term" value="F:5'-3' exonuclease activity"/>
    <property type="evidence" value="ECO:0007669"/>
    <property type="project" value="TreeGrafter"/>
</dbReference>
<dbReference type="GO" id="GO:0004528">
    <property type="term" value="F:phosphodiesterase I activity"/>
    <property type="evidence" value="ECO:0007669"/>
    <property type="project" value="UniProtKB-EC"/>
</dbReference>
<dbReference type="PANTHER" id="PTHR15749:SF4">
    <property type="entry name" value="FANCONI-ASSOCIATED NUCLEASE 1"/>
    <property type="match status" value="1"/>
</dbReference>
<dbReference type="PANTHER" id="PTHR15749">
    <property type="entry name" value="FANCONI-ASSOCIATED NUCLEASE 1"/>
    <property type="match status" value="1"/>
</dbReference>
<comment type="similarity">
    <text evidence="9">Belongs to the FAN1 family.</text>
</comment>
<dbReference type="Pfam" id="PF08797">
    <property type="entry name" value="HIRAN"/>
    <property type="match status" value="1"/>
</dbReference>
<evidence type="ECO:0000259" key="13">
    <source>
        <dbReference type="SMART" id="SM00990"/>
    </source>
</evidence>
<dbReference type="InterPro" id="IPR049126">
    <property type="entry name" value="FAN1-like_TPR"/>
</dbReference>
<evidence type="ECO:0000256" key="6">
    <source>
        <dbReference type="ARBA" id="ARBA00022833"/>
    </source>
</evidence>
<keyword evidence="7 9" id="KW-0460">Magnesium</keyword>
<keyword evidence="15" id="KW-1185">Reference proteome</keyword>
<dbReference type="InterPro" id="IPR049125">
    <property type="entry name" value="FAN1-like_WH"/>
</dbReference>
<dbReference type="Pfam" id="PF08774">
    <property type="entry name" value="VRR_NUC"/>
    <property type="match status" value="1"/>
</dbReference>
<keyword evidence="9" id="KW-0539">Nucleus</keyword>
<evidence type="ECO:0000256" key="9">
    <source>
        <dbReference type="RuleBase" id="RU365033"/>
    </source>
</evidence>
<proteinExistence type="inferred from homology"/>
<keyword evidence="5 9" id="KW-0378">Hydrolase</keyword>
<keyword evidence="8 9" id="KW-0234">DNA repair</keyword>
<keyword evidence="2 9" id="KW-0479">Metal-binding</keyword>
<comment type="caution">
    <text evidence="14">The sequence shown here is derived from an EMBL/GenBank/DDBJ whole genome shotgun (WGS) entry which is preliminary data.</text>
</comment>
<feature type="domain" description="UBZ4-type" evidence="11">
    <location>
        <begin position="73"/>
        <end position="98"/>
    </location>
</feature>
<sequence length="1033" mass="116077">MLRGRESLIRLVGKRRRFLPNRKSLLSDSTSIISHSHPPQTPLNLGKTDENEDGIIMSMESEQKSKSPQSSDSVTCPVCSSKLAAQDHIINSHLDACLTRGTKRKLTQRTLFQLNFCSQPMVCSRSSDVKKLGTGNVQEDAAVGFDNSTAVDENEGNLGTLVPMGEGVLGTSMDGSPMKQKLIDDDGINSRVDSSLLNLRSEVTKCIEAVTVDGISGETALGTSAGGSTMKQKLIDDDQINGQVDPSLLNLRSEVMKSIEAAPVGDISGVFLETFIVGRRFSVEKELNLGANICLLRETDNAKDPNAIQVLLADSRCCKVLGYLPRELAQYLSPLIDKYSLTFKGCITSVPKHYLDVVPIQIECCEVMLQSNKDHTEIEDFTCSWKNVLHVAESAKNYPPSMTKYQQNFWVLIQEVLKSNPHLFTNDEKMFLESFISLSDDSQRLFVRLYTRKGPWFRMSNISYPEVTDSQQAIKDLTAMGYMCSFKGVDELQENDMEKILNLLTVSELREIASMSKFCMFAPRWQISKAALPYAIYASMLENGTRVTRKQDLIASVFSSYEDGLCPFLPIAILDRTGICIKISSKAESLIWRTERLFFLNGEQDLSAFLLVDLGIIKYPAYHCIISEQIFSAQSDLIAYEEAIEVAQMMDESLDENKSESVLRFIKIAESRMSHTKASHSTASELVTAFFSCFSASWVYSKVVFLGVSFLERERRYKDAINLLKRLLFIFTCDGRRGNWTLRLSIDLEHVGCPNESLFVAEDGLLDPWVRAGSRMALQRRVLRLGKPPRRWKAPSFSLFIKRKIREVHIQGRPLNCEAGIKSRFYGEDGAQCGVEQLALQYYAGEGGWQGVHTESGIWLTIFALLMWDIIFSDLPNVFRNRFQTAPLDLETDNFYPARKSLIESQLQKIYDGTAEMILITSWELHSGTACRGVNWDRHSLPELRAAVTCVGGPCLASLCRHLAQDYRSWSSGMPDLLLWRFHGEYEGEAKLVEVKGPRDCLSEQQRAWLLLLMDCGFNTEMASLAITVYFNA</sequence>
<evidence type="ECO:0000256" key="3">
    <source>
        <dbReference type="ARBA" id="ARBA00022763"/>
    </source>
</evidence>
<evidence type="ECO:0000256" key="7">
    <source>
        <dbReference type="ARBA" id="ARBA00022842"/>
    </source>
</evidence>
<keyword evidence="4" id="KW-0863">Zinc-finger</keyword>
<dbReference type="GO" id="GO:0070336">
    <property type="term" value="F:flap-structured DNA binding"/>
    <property type="evidence" value="ECO:0007669"/>
    <property type="project" value="TreeGrafter"/>
</dbReference>
<protein>
    <recommendedName>
        <fullName evidence="9">Fanconi-associated nuclease</fullName>
        <ecNumber evidence="9">3.1.4.1</ecNumber>
    </recommendedName>
</protein>
<evidence type="ECO:0000256" key="5">
    <source>
        <dbReference type="ARBA" id="ARBA00022801"/>
    </source>
</evidence>
<comment type="subcellular location">
    <subcellularLocation>
        <location evidence="9">Nucleus</location>
    </subcellularLocation>
</comment>
<feature type="domain" description="HIRAN" evidence="12">
    <location>
        <begin position="269"/>
        <end position="366"/>
    </location>
</feature>
<name>A0A8T2ZKD0_POPDE</name>
<evidence type="ECO:0000256" key="10">
    <source>
        <dbReference type="SAM" id="MobiDB-lite"/>
    </source>
</evidence>
<accession>A0A8T2ZKD0</accession>
<keyword evidence="6" id="KW-0862">Zinc</keyword>
<evidence type="ECO:0000313" key="14">
    <source>
        <dbReference type="EMBL" id="KAH8517780.1"/>
    </source>
</evidence>
<dbReference type="SMART" id="SM00990">
    <property type="entry name" value="VRR_NUC"/>
    <property type="match status" value="1"/>
</dbReference>
<dbReference type="GO" id="GO:0017108">
    <property type="term" value="F:5'-flap endonuclease activity"/>
    <property type="evidence" value="ECO:0007669"/>
    <property type="project" value="TreeGrafter"/>
</dbReference>
<evidence type="ECO:0000313" key="15">
    <source>
        <dbReference type="Proteomes" id="UP000807159"/>
    </source>
</evidence>
<comment type="cofactor">
    <cofactor evidence="9">
        <name>Mg(2+)</name>
        <dbReference type="ChEBI" id="CHEBI:18420"/>
    </cofactor>
    <cofactor evidence="9">
        <name>Mn(2+)</name>
        <dbReference type="ChEBI" id="CHEBI:29035"/>
    </cofactor>
</comment>
<comment type="function">
    <text evidence="9">Nuclease required for the repair of DNA interstrand cross-links (ICL). Acts as a 5'-3' exonuclease that anchors at a cut end of DNA and cleaves DNA successively at every third nucleotide, allowing to excise an ICL from one strand through flanking incisions.</text>
</comment>
<evidence type="ECO:0000259" key="11">
    <source>
        <dbReference type="SMART" id="SM00734"/>
    </source>
</evidence>
<organism evidence="14 15">
    <name type="scientific">Populus deltoides</name>
    <name type="common">Eastern poplar</name>
    <name type="synonym">Eastern cottonwood</name>
    <dbReference type="NCBI Taxonomy" id="3696"/>
    <lineage>
        <taxon>Eukaryota</taxon>
        <taxon>Viridiplantae</taxon>
        <taxon>Streptophyta</taxon>
        <taxon>Embryophyta</taxon>
        <taxon>Tracheophyta</taxon>
        <taxon>Spermatophyta</taxon>
        <taxon>Magnoliopsida</taxon>
        <taxon>eudicotyledons</taxon>
        <taxon>Gunneridae</taxon>
        <taxon>Pentapetalae</taxon>
        <taxon>rosids</taxon>
        <taxon>fabids</taxon>
        <taxon>Malpighiales</taxon>
        <taxon>Salicaceae</taxon>
        <taxon>Saliceae</taxon>
        <taxon>Populus</taxon>
    </lineage>
</organism>
<keyword evidence="9" id="KW-0464">Manganese</keyword>
<dbReference type="SMART" id="SM00734">
    <property type="entry name" value="ZnF_Rad18"/>
    <property type="match status" value="1"/>
</dbReference>
<dbReference type="GO" id="GO:0036297">
    <property type="term" value="P:interstrand cross-link repair"/>
    <property type="evidence" value="ECO:0007669"/>
    <property type="project" value="InterPro"/>
</dbReference>
<feature type="region of interest" description="Disordered" evidence="10">
    <location>
        <begin position="30"/>
        <end position="50"/>
    </location>
</feature>